<organism evidence="1 2">
    <name type="scientific">Marvinbryantia formatexigens DSM 14469</name>
    <dbReference type="NCBI Taxonomy" id="478749"/>
    <lineage>
        <taxon>Bacteria</taxon>
        <taxon>Bacillati</taxon>
        <taxon>Bacillota</taxon>
        <taxon>Clostridia</taxon>
        <taxon>Lachnospirales</taxon>
        <taxon>Lachnospiraceae</taxon>
        <taxon>Marvinbryantia</taxon>
    </lineage>
</organism>
<dbReference type="eggNOG" id="ENOG503427W">
    <property type="taxonomic scope" value="Bacteria"/>
</dbReference>
<keyword evidence="2" id="KW-1185">Reference proteome</keyword>
<sequence>MRKGEDSDMRAAFYTESREEYQMLSGKLLEEMPDAELHYMEQDGYFHFWDSDMIVVALDGARGMETVLECSSRYPQAMIVWVTDDKYFARMAIRRHIFDFIPRPLSEERFSETVRSAAVQWGWKSGRRPLLEQE</sequence>
<accession>C6LKD9</accession>
<evidence type="ECO:0008006" key="3">
    <source>
        <dbReference type="Google" id="ProtNLM"/>
    </source>
</evidence>
<evidence type="ECO:0000313" key="1">
    <source>
        <dbReference type="EMBL" id="EET58838.1"/>
    </source>
</evidence>
<dbReference type="InterPro" id="IPR011006">
    <property type="entry name" value="CheY-like_superfamily"/>
</dbReference>
<dbReference type="Proteomes" id="UP000005561">
    <property type="component" value="Unassembled WGS sequence"/>
</dbReference>
<dbReference type="AlphaFoldDB" id="C6LKD9"/>
<gene>
    <name evidence="1" type="ORF">BRYFOR_09126</name>
</gene>
<comment type="caution">
    <text evidence="1">The sequence shown here is derived from an EMBL/GenBank/DDBJ whole genome shotgun (WGS) entry which is preliminary data.</text>
</comment>
<name>C6LKD9_9FIRM</name>
<dbReference type="STRING" id="168384.SAMN05660368_03420"/>
<evidence type="ECO:0000313" key="2">
    <source>
        <dbReference type="Proteomes" id="UP000005561"/>
    </source>
</evidence>
<reference evidence="1" key="1">
    <citation type="submission" date="2009-07" db="EMBL/GenBank/DDBJ databases">
        <authorList>
            <person name="Weinstock G."/>
            <person name="Sodergren E."/>
            <person name="Clifton S."/>
            <person name="Fulton L."/>
            <person name="Fulton B."/>
            <person name="Courtney L."/>
            <person name="Fronick C."/>
            <person name="Harrison M."/>
            <person name="Strong C."/>
            <person name="Farmer C."/>
            <person name="Delahaunty K."/>
            <person name="Markovic C."/>
            <person name="Hall O."/>
            <person name="Minx P."/>
            <person name="Tomlinson C."/>
            <person name="Mitreva M."/>
            <person name="Nelson J."/>
            <person name="Hou S."/>
            <person name="Wollam A."/>
            <person name="Pepin K.H."/>
            <person name="Johnson M."/>
            <person name="Bhonagiri V."/>
            <person name="Nash W.E."/>
            <person name="Warren W."/>
            <person name="Chinwalla A."/>
            <person name="Mardis E.R."/>
            <person name="Wilson R.K."/>
        </authorList>
    </citation>
    <scope>NUCLEOTIDE SEQUENCE [LARGE SCALE GENOMIC DNA]</scope>
    <source>
        <strain evidence="1">DSM 14469</strain>
    </source>
</reference>
<proteinExistence type="predicted"/>
<protein>
    <recommendedName>
        <fullName evidence="3">Response regulatory domain-containing protein</fullName>
    </recommendedName>
</protein>
<dbReference type="SUPFAM" id="SSF52172">
    <property type="entry name" value="CheY-like"/>
    <property type="match status" value="1"/>
</dbReference>
<dbReference type="EMBL" id="ACCL02000024">
    <property type="protein sequence ID" value="EET58838.1"/>
    <property type="molecule type" value="Genomic_DNA"/>
</dbReference>